<proteinExistence type="predicted"/>
<accession>A0A1I4PE82</accession>
<evidence type="ECO:0000313" key="1">
    <source>
        <dbReference type="EMBL" id="SFM26048.1"/>
    </source>
</evidence>
<dbReference type="InterPro" id="IPR054227">
    <property type="entry name" value="DUF6951"/>
</dbReference>
<dbReference type="Proteomes" id="UP000198535">
    <property type="component" value="Unassembled WGS sequence"/>
</dbReference>
<organism evidence="1 2">
    <name type="scientific">Methanolobus profundi</name>
    <dbReference type="NCBI Taxonomy" id="487685"/>
    <lineage>
        <taxon>Archaea</taxon>
        <taxon>Methanobacteriati</taxon>
        <taxon>Methanobacteriota</taxon>
        <taxon>Stenosarchaea group</taxon>
        <taxon>Methanomicrobia</taxon>
        <taxon>Methanosarcinales</taxon>
        <taxon>Methanosarcinaceae</taxon>
        <taxon>Methanolobus</taxon>
    </lineage>
</organism>
<sequence length="104" mass="11465">MSEVTINSNICGFVHTVSGEVKGKDIIIDIETDCEKIKKISHMEIPMDQTLDIKDNYVIAKAQEVNCSANCLVPCGILHVCRFEMGMLSESLAKKSGSISIEFK</sequence>
<dbReference type="RefSeq" id="WP_091932950.1">
    <property type="nucleotide sequence ID" value="NZ_FOUJ01000001.1"/>
</dbReference>
<dbReference type="STRING" id="487685.SAMN04488696_0603"/>
<dbReference type="AlphaFoldDB" id="A0A1I4PE82"/>
<keyword evidence="2" id="KW-1185">Reference proteome</keyword>
<reference evidence="2" key="1">
    <citation type="submission" date="2016-10" db="EMBL/GenBank/DDBJ databases">
        <authorList>
            <person name="Varghese N."/>
            <person name="Submissions S."/>
        </authorList>
    </citation>
    <scope>NUCLEOTIDE SEQUENCE [LARGE SCALE GENOMIC DNA]</scope>
    <source>
        <strain evidence="2">Mob M</strain>
    </source>
</reference>
<dbReference type="OrthoDB" id="52877at2157"/>
<protein>
    <submittedName>
        <fullName evidence="1">Uncharacterized protein</fullName>
    </submittedName>
</protein>
<dbReference type="Pfam" id="PF22263">
    <property type="entry name" value="DUF6951"/>
    <property type="match status" value="1"/>
</dbReference>
<name>A0A1I4PE82_9EURY</name>
<evidence type="ECO:0000313" key="2">
    <source>
        <dbReference type="Proteomes" id="UP000198535"/>
    </source>
</evidence>
<gene>
    <name evidence="1" type="ORF">SAMN04488696_0603</name>
</gene>
<dbReference type="EMBL" id="FOUJ01000001">
    <property type="protein sequence ID" value="SFM26048.1"/>
    <property type="molecule type" value="Genomic_DNA"/>
</dbReference>